<organism evidence="1 2">
    <name type="scientific">Mortierella hygrophila</name>
    <dbReference type="NCBI Taxonomy" id="979708"/>
    <lineage>
        <taxon>Eukaryota</taxon>
        <taxon>Fungi</taxon>
        <taxon>Fungi incertae sedis</taxon>
        <taxon>Mucoromycota</taxon>
        <taxon>Mortierellomycotina</taxon>
        <taxon>Mortierellomycetes</taxon>
        <taxon>Mortierellales</taxon>
        <taxon>Mortierellaceae</taxon>
        <taxon>Mortierella</taxon>
    </lineage>
</organism>
<evidence type="ECO:0000313" key="1">
    <source>
        <dbReference type="EMBL" id="KAF9543872.1"/>
    </source>
</evidence>
<proteinExistence type="predicted"/>
<comment type="caution">
    <text evidence="1">The sequence shown here is derived from an EMBL/GenBank/DDBJ whole genome shotgun (WGS) entry which is preliminary data.</text>
</comment>
<sequence length="68" mass="7630">MMFEELEATNFALEGFPREHRNRDQLPLYSRGVPNGIELSMEPGLAKPAPLKKLRMIGSRVSITESTA</sequence>
<dbReference type="AlphaFoldDB" id="A0A9P6K3C4"/>
<gene>
    <name evidence="1" type="ORF">EC957_000406</name>
</gene>
<evidence type="ECO:0000313" key="2">
    <source>
        <dbReference type="Proteomes" id="UP000723463"/>
    </source>
</evidence>
<name>A0A9P6K3C4_9FUNG</name>
<protein>
    <submittedName>
        <fullName evidence="1">Uncharacterized protein</fullName>
    </submittedName>
</protein>
<dbReference type="Proteomes" id="UP000723463">
    <property type="component" value="Unassembled WGS sequence"/>
</dbReference>
<accession>A0A9P6K3C4</accession>
<dbReference type="EMBL" id="JAAAXW010000103">
    <property type="protein sequence ID" value="KAF9543872.1"/>
    <property type="molecule type" value="Genomic_DNA"/>
</dbReference>
<reference evidence="1" key="1">
    <citation type="journal article" date="2020" name="Fungal Divers.">
        <title>Resolving the Mortierellaceae phylogeny through synthesis of multi-gene phylogenetics and phylogenomics.</title>
        <authorList>
            <person name="Vandepol N."/>
            <person name="Liber J."/>
            <person name="Desiro A."/>
            <person name="Na H."/>
            <person name="Kennedy M."/>
            <person name="Barry K."/>
            <person name="Grigoriev I.V."/>
            <person name="Miller A.N."/>
            <person name="O'Donnell K."/>
            <person name="Stajich J.E."/>
            <person name="Bonito G."/>
        </authorList>
    </citation>
    <scope>NUCLEOTIDE SEQUENCE</scope>
    <source>
        <strain evidence="1">NRRL 2591</strain>
    </source>
</reference>
<keyword evidence="2" id="KW-1185">Reference proteome</keyword>